<keyword evidence="1" id="KW-0812">Transmembrane</keyword>
<protein>
    <recommendedName>
        <fullName evidence="5">Post-GPI attachment to proteins factor 3</fullName>
    </recommendedName>
</protein>
<dbReference type="EMBL" id="KZ994637">
    <property type="protein sequence ID" value="RKO92434.1"/>
    <property type="molecule type" value="Genomic_DNA"/>
</dbReference>
<evidence type="ECO:0000256" key="2">
    <source>
        <dbReference type="SAM" id="SignalP"/>
    </source>
</evidence>
<keyword evidence="4" id="KW-1185">Reference proteome</keyword>
<organism evidence="3 4">
    <name type="scientific">Blyttiomyces helicus</name>
    <dbReference type="NCBI Taxonomy" id="388810"/>
    <lineage>
        <taxon>Eukaryota</taxon>
        <taxon>Fungi</taxon>
        <taxon>Fungi incertae sedis</taxon>
        <taxon>Chytridiomycota</taxon>
        <taxon>Chytridiomycota incertae sedis</taxon>
        <taxon>Chytridiomycetes</taxon>
        <taxon>Chytridiomycetes incertae sedis</taxon>
        <taxon>Blyttiomyces</taxon>
    </lineage>
</organism>
<evidence type="ECO:0000313" key="3">
    <source>
        <dbReference type="EMBL" id="RKO92434.1"/>
    </source>
</evidence>
<feature type="signal peptide" evidence="2">
    <location>
        <begin position="1"/>
        <end position="20"/>
    </location>
</feature>
<reference evidence="4" key="1">
    <citation type="journal article" date="2018" name="Nat. Microbiol.">
        <title>Leveraging single-cell genomics to expand the fungal tree of life.</title>
        <authorList>
            <person name="Ahrendt S.R."/>
            <person name="Quandt C.A."/>
            <person name="Ciobanu D."/>
            <person name="Clum A."/>
            <person name="Salamov A."/>
            <person name="Andreopoulos B."/>
            <person name="Cheng J.F."/>
            <person name="Woyke T."/>
            <person name="Pelin A."/>
            <person name="Henrissat B."/>
            <person name="Reynolds N.K."/>
            <person name="Benny G.L."/>
            <person name="Smith M.E."/>
            <person name="James T.Y."/>
            <person name="Grigoriev I.V."/>
        </authorList>
    </citation>
    <scope>NUCLEOTIDE SEQUENCE [LARGE SCALE GENOMIC DNA]</scope>
</reference>
<proteinExistence type="predicted"/>
<keyword evidence="1" id="KW-0472">Membrane</keyword>
<gene>
    <name evidence="3" type="ORF">BDK51DRAFT_36547</name>
</gene>
<accession>A0A4P9WI48</accession>
<name>A0A4P9WI48_9FUNG</name>
<evidence type="ECO:0008006" key="5">
    <source>
        <dbReference type="Google" id="ProtNLM"/>
    </source>
</evidence>
<sequence>MLSTLLPTLTSLAALPAILHSPHPQSPPLILSSIFSTLYHLSEKNARGHNLSGIALFDNDEVVLLLLDRVAAVWASVAVLRAVWRAPGAFERVVRRVIGGVGVALVAAGVGELGGGLWYAVFHSVWHVGIYWVAFVCCQEVDRGRGAAPSR</sequence>
<dbReference type="AlphaFoldDB" id="A0A4P9WI48"/>
<evidence type="ECO:0000313" key="4">
    <source>
        <dbReference type="Proteomes" id="UP000269721"/>
    </source>
</evidence>
<evidence type="ECO:0000256" key="1">
    <source>
        <dbReference type="SAM" id="Phobius"/>
    </source>
</evidence>
<feature type="transmembrane region" description="Helical" evidence="1">
    <location>
        <begin position="62"/>
        <end position="84"/>
    </location>
</feature>
<feature type="transmembrane region" description="Helical" evidence="1">
    <location>
        <begin position="93"/>
        <end position="111"/>
    </location>
</feature>
<keyword evidence="2" id="KW-0732">Signal</keyword>
<dbReference type="Proteomes" id="UP000269721">
    <property type="component" value="Unassembled WGS sequence"/>
</dbReference>
<keyword evidence="1" id="KW-1133">Transmembrane helix</keyword>
<feature type="chain" id="PRO_5020998948" description="Post-GPI attachment to proteins factor 3" evidence="2">
    <location>
        <begin position="21"/>
        <end position="151"/>
    </location>
</feature>